<reference evidence="2 3" key="1">
    <citation type="journal article" date="2019" name="Nat. Microbiol.">
        <title>Mediterranean grassland soil C-N compound turnover is dependent on rainfall and depth, and is mediated by genomically divergent microorganisms.</title>
        <authorList>
            <person name="Diamond S."/>
            <person name="Andeer P.F."/>
            <person name="Li Z."/>
            <person name="Crits-Christoph A."/>
            <person name="Burstein D."/>
            <person name="Anantharaman K."/>
            <person name="Lane K.R."/>
            <person name="Thomas B.C."/>
            <person name="Pan C."/>
            <person name="Northen T.R."/>
            <person name="Banfield J.F."/>
        </authorList>
    </citation>
    <scope>NUCLEOTIDE SEQUENCE [LARGE SCALE GENOMIC DNA]</scope>
    <source>
        <strain evidence="2">WS_2</strain>
    </source>
</reference>
<proteinExistence type="predicted"/>
<gene>
    <name evidence="2" type="ORF">E6K72_02360</name>
</gene>
<protein>
    <recommendedName>
        <fullName evidence="4">Outer membrane protein beta-barrel domain-containing protein</fullName>
    </recommendedName>
</protein>
<evidence type="ECO:0000256" key="1">
    <source>
        <dbReference type="SAM" id="SignalP"/>
    </source>
</evidence>
<evidence type="ECO:0008006" key="4">
    <source>
        <dbReference type="Google" id="ProtNLM"/>
    </source>
</evidence>
<feature type="chain" id="PRO_5021718118" description="Outer membrane protein beta-barrel domain-containing protein" evidence="1">
    <location>
        <begin position="29"/>
        <end position="223"/>
    </location>
</feature>
<dbReference type="Proteomes" id="UP000317716">
    <property type="component" value="Unassembled WGS sequence"/>
</dbReference>
<sequence>MDRRGVSWFPSLALLLATAVAHPVAARAGVNVSIYGMHMDPSDQDAKDFSRASYGGGLHASFPVPQLGNLLAGAVGIELVNMLSETHEFQDPETGLRVEQQTNQEYFRLYLGPEIGPHGHGFFRPHVGVHAALVNYGISTDVVVPDDGNRENEIRQNLRSENRTVFGYDLNAATDLNFGNWFVEGGTRFAKSFNVPQQLGGGAVTIHPGYVQIYVGLGANFHY</sequence>
<dbReference type="AlphaFoldDB" id="A0A538T4T3"/>
<accession>A0A538T4T3</accession>
<keyword evidence="1" id="KW-0732">Signal</keyword>
<evidence type="ECO:0000313" key="3">
    <source>
        <dbReference type="Proteomes" id="UP000317716"/>
    </source>
</evidence>
<comment type="caution">
    <text evidence="2">The sequence shown here is derived from an EMBL/GenBank/DDBJ whole genome shotgun (WGS) entry which is preliminary data.</text>
</comment>
<organism evidence="2 3">
    <name type="scientific">Eiseniibacteriota bacterium</name>
    <dbReference type="NCBI Taxonomy" id="2212470"/>
    <lineage>
        <taxon>Bacteria</taxon>
        <taxon>Candidatus Eiseniibacteriota</taxon>
    </lineage>
</organism>
<evidence type="ECO:0000313" key="2">
    <source>
        <dbReference type="EMBL" id="TMQ58636.1"/>
    </source>
</evidence>
<feature type="signal peptide" evidence="1">
    <location>
        <begin position="1"/>
        <end position="28"/>
    </location>
</feature>
<dbReference type="EMBL" id="VBOS01000072">
    <property type="protein sequence ID" value="TMQ58636.1"/>
    <property type="molecule type" value="Genomic_DNA"/>
</dbReference>
<name>A0A538T4T3_UNCEI</name>